<keyword evidence="1" id="KW-0812">Transmembrane</keyword>
<feature type="transmembrane region" description="Helical" evidence="1">
    <location>
        <begin position="12"/>
        <end position="30"/>
    </location>
</feature>
<keyword evidence="3" id="KW-1185">Reference proteome</keyword>
<feature type="transmembrane region" description="Helical" evidence="1">
    <location>
        <begin position="846"/>
        <end position="865"/>
    </location>
</feature>
<feature type="transmembrane region" description="Helical" evidence="1">
    <location>
        <begin position="898"/>
        <end position="923"/>
    </location>
</feature>
<feature type="transmembrane region" description="Helical" evidence="1">
    <location>
        <begin position="872"/>
        <end position="892"/>
    </location>
</feature>
<dbReference type="FunFam" id="3.30.70.1430:FF:000001">
    <property type="entry name" value="Efflux pump membrane transporter"/>
    <property type="match status" value="1"/>
</dbReference>
<dbReference type="PANTHER" id="PTHR32063:SF21">
    <property type="entry name" value="MULTIDRUG RESISTANCE PROTEIN MDTB"/>
    <property type="match status" value="1"/>
</dbReference>
<dbReference type="InterPro" id="IPR027463">
    <property type="entry name" value="AcrB_DN_DC_subdom"/>
</dbReference>
<gene>
    <name evidence="2" type="ORF">SAMN05660337_1097</name>
</gene>
<dbReference type="PRINTS" id="PR00702">
    <property type="entry name" value="ACRIFLAVINRP"/>
</dbReference>
<proteinExistence type="predicted"/>
<dbReference type="SUPFAM" id="SSF82693">
    <property type="entry name" value="Multidrug efflux transporter AcrB pore domain, PN1, PN2, PC1 and PC2 subdomains"/>
    <property type="match status" value="3"/>
</dbReference>
<feature type="transmembrane region" description="Helical" evidence="1">
    <location>
        <begin position="431"/>
        <end position="451"/>
    </location>
</feature>
<feature type="transmembrane region" description="Helical" evidence="1">
    <location>
        <begin position="360"/>
        <end position="381"/>
    </location>
</feature>
<dbReference type="Proteomes" id="UP000199053">
    <property type="component" value="Unassembled WGS sequence"/>
</dbReference>
<keyword evidence="1" id="KW-1133">Transmembrane helix</keyword>
<dbReference type="RefSeq" id="WP_092159085.1">
    <property type="nucleotide sequence ID" value="NZ_FNGA01000002.1"/>
</dbReference>
<feature type="transmembrane region" description="Helical" evidence="1">
    <location>
        <begin position="334"/>
        <end position="353"/>
    </location>
</feature>
<feature type="transmembrane region" description="Helical" evidence="1">
    <location>
        <begin position="463"/>
        <end position="486"/>
    </location>
</feature>
<feature type="transmembrane region" description="Helical" evidence="1">
    <location>
        <begin position="523"/>
        <end position="542"/>
    </location>
</feature>
<dbReference type="AlphaFoldDB" id="A0A1G9EG50"/>
<dbReference type="GO" id="GO:0042910">
    <property type="term" value="F:xenobiotic transmembrane transporter activity"/>
    <property type="evidence" value="ECO:0007669"/>
    <property type="project" value="TreeGrafter"/>
</dbReference>
<dbReference type="Gene3D" id="1.20.1640.10">
    <property type="entry name" value="Multidrug efflux transporter AcrB transmembrane domain"/>
    <property type="match status" value="2"/>
</dbReference>
<evidence type="ECO:0000313" key="3">
    <source>
        <dbReference type="Proteomes" id="UP000199053"/>
    </source>
</evidence>
<dbReference type="SUPFAM" id="SSF82866">
    <property type="entry name" value="Multidrug efflux transporter AcrB transmembrane domain"/>
    <property type="match status" value="2"/>
</dbReference>
<dbReference type="OrthoDB" id="9759330at2"/>
<evidence type="ECO:0000313" key="2">
    <source>
        <dbReference type="EMBL" id="SDK75068.1"/>
    </source>
</evidence>
<dbReference type="SUPFAM" id="SSF82714">
    <property type="entry name" value="Multidrug efflux transporter AcrB TolC docking domain, DN and DC subdomains"/>
    <property type="match status" value="2"/>
</dbReference>
<reference evidence="3" key="1">
    <citation type="submission" date="2016-10" db="EMBL/GenBank/DDBJ databases">
        <authorList>
            <person name="Varghese N."/>
            <person name="Submissions S."/>
        </authorList>
    </citation>
    <scope>NUCLEOTIDE SEQUENCE [LARGE SCALE GENOMIC DNA]</scope>
    <source>
        <strain evidence="3">DSM 16995</strain>
    </source>
</reference>
<dbReference type="Pfam" id="PF00873">
    <property type="entry name" value="ACR_tran"/>
    <property type="match status" value="1"/>
</dbReference>
<accession>A0A1G9EG50</accession>
<organism evidence="2 3">
    <name type="scientific">Maridesulfovibrio ferrireducens</name>
    <dbReference type="NCBI Taxonomy" id="246191"/>
    <lineage>
        <taxon>Bacteria</taxon>
        <taxon>Pseudomonadati</taxon>
        <taxon>Thermodesulfobacteriota</taxon>
        <taxon>Desulfovibrionia</taxon>
        <taxon>Desulfovibrionales</taxon>
        <taxon>Desulfovibrionaceae</taxon>
        <taxon>Maridesulfovibrio</taxon>
    </lineage>
</organism>
<dbReference type="Gene3D" id="3.30.2090.10">
    <property type="entry name" value="Multidrug efflux transporter AcrB TolC docking domain, DN and DC subdomains"/>
    <property type="match status" value="2"/>
</dbReference>
<dbReference type="STRING" id="246191.SAMN05660337_1097"/>
<keyword evidence="1" id="KW-0472">Membrane</keyword>
<dbReference type="GO" id="GO:0005886">
    <property type="term" value="C:plasma membrane"/>
    <property type="evidence" value="ECO:0007669"/>
    <property type="project" value="TreeGrafter"/>
</dbReference>
<feature type="transmembrane region" description="Helical" evidence="1">
    <location>
        <begin position="976"/>
        <end position="1002"/>
    </location>
</feature>
<dbReference type="PANTHER" id="PTHR32063">
    <property type="match status" value="1"/>
</dbReference>
<dbReference type="InterPro" id="IPR001036">
    <property type="entry name" value="Acrflvin-R"/>
</dbReference>
<feature type="transmembrane region" description="Helical" evidence="1">
    <location>
        <begin position="387"/>
        <end position="411"/>
    </location>
</feature>
<dbReference type="EMBL" id="FNGA01000002">
    <property type="protein sequence ID" value="SDK75068.1"/>
    <property type="molecule type" value="Genomic_DNA"/>
</dbReference>
<feature type="transmembrane region" description="Helical" evidence="1">
    <location>
        <begin position="948"/>
        <end position="970"/>
    </location>
</feature>
<dbReference type="Gene3D" id="3.30.70.1320">
    <property type="entry name" value="Multidrug efflux transporter AcrB pore domain like"/>
    <property type="match status" value="1"/>
</dbReference>
<sequence>MNVTELFIKRPVMTVLVVIAMVFFGIVGYFKLPVSYLPAVEFPTLQVTATLPGASPSTMAASVATPLEKQFTSMPGLRSMSSINSLGKTLVTLQFDLDRNIDGAASDTQAAISRASGDLPSDLPQQPYYEKVNPADDPILYMALWSDSMPIYKVNEYVTTFLTDTISMVNGVSKVVIYGESKLAVRVRVDPEKLAARGINIDTVRQAVAEQNVKEPVGTLDNKLQSVTIEATGQLKTAEDFLPMIFESKDGRTVRLSDVGTVVNSIKDDKSGSWVNGKRAVIIAIQKQPGSNTIQVCKTILGMLPTIRQQIPAGIDMDVLYDRSIPIKEAVDDVQVTLLLAVFFVICVIYFFLRNISATLIAAVAVPVSIVFTFAIMYVLGYSLDTLSLLALTLSVGFVVDDAVVMIENVVRHLEMGKKPYYAALEGAKQITFTIVSMTLSLSVVFIPLMYMSGIIGRILHEFAMTITVAILASGVVSLTLTPMLASRLLKPGSKLSGSDKLNDFLLRNYERSLHFVMRHRRMTMGAAGLILLATIHFFMVIPKGFLPTDDMSYCQGFAQSKQGISYNSMKEHIKGLEPILAADENIKHVIIVAGAPVLNQGYIFPMLVEPHDRKMSADEVARSLMQKLNQNPGIMVWIQNPPMIRLTAKTSKNLYQYTIQAPDQMELFEIAPKFEMALHQIPFLTGVNSDLLDNNPELWVKIDRDKASYYGVTAHDIENTLNSAYSERKVSTIYGDTDQYWVILEVIPSNKKDPRDLMKLYIANKDGQLVRLDNIATFEEKPGPMQVNHTGMLPSVTYSFNIAPGFSLSDATTAINALALDTLPDTVVSNFEGTADEFQKSMSSVFFLLIIAIFIIFIILGILYESWIQPITIISGLPSAAIGGLLTLTLFGKDLDLFGIVGIIMLIGIVKKNAIMVVDFALEAEEAENLSPEEAAIKGSLERFRPIMMTTVAAIAGAMPIALGLGAGAEARQPMGLAIVGGLILSQVVTLYLTPVFYTYMDTFQKWLYERGRAKRDLLGIPHKHDK</sequence>
<dbReference type="Gene3D" id="3.30.70.1440">
    <property type="entry name" value="Multidrug efflux transporter AcrB pore domain"/>
    <property type="match status" value="1"/>
</dbReference>
<dbReference type="Gene3D" id="3.30.70.1430">
    <property type="entry name" value="Multidrug efflux transporter AcrB pore domain"/>
    <property type="match status" value="2"/>
</dbReference>
<protein>
    <submittedName>
        <fullName evidence="2">Hydrophobic/amphiphilic exporter-1, HAE1 family</fullName>
    </submittedName>
</protein>
<name>A0A1G9EG50_9BACT</name>
<evidence type="ECO:0000256" key="1">
    <source>
        <dbReference type="SAM" id="Phobius"/>
    </source>
</evidence>